<keyword evidence="3" id="KW-1185">Reference proteome</keyword>
<organism evidence="2 3">
    <name type="scientific">Thalassococcus halodurans</name>
    <dbReference type="NCBI Taxonomy" id="373675"/>
    <lineage>
        <taxon>Bacteria</taxon>
        <taxon>Pseudomonadati</taxon>
        <taxon>Pseudomonadota</taxon>
        <taxon>Alphaproteobacteria</taxon>
        <taxon>Rhodobacterales</taxon>
        <taxon>Roseobacteraceae</taxon>
        <taxon>Thalassococcus</taxon>
    </lineage>
</organism>
<dbReference type="EMBL" id="FNUZ01000001">
    <property type="protein sequence ID" value="SEF48464.1"/>
    <property type="molecule type" value="Genomic_DNA"/>
</dbReference>
<keyword evidence="1" id="KW-0812">Transmembrane</keyword>
<evidence type="ECO:0008006" key="4">
    <source>
        <dbReference type="Google" id="ProtNLM"/>
    </source>
</evidence>
<feature type="transmembrane region" description="Helical" evidence="1">
    <location>
        <begin position="203"/>
        <end position="224"/>
    </location>
</feature>
<protein>
    <recommendedName>
        <fullName evidence="4">DUF3307 domain-containing protein</fullName>
    </recommendedName>
</protein>
<keyword evidence="1" id="KW-0472">Membrane</keyword>
<gene>
    <name evidence="2" type="ORF">SAMN04488045_0183</name>
</gene>
<dbReference type="InterPro" id="IPR021737">
    <property type="entry name" value="Phage_phiKZ_Orf197"/>
</dbReference>
<keyword evidence="1" id="KW-1133">Transmembrane helix</keyword>
<evidence type="ECO:0000313" key="2">
    <source>
        <dbReference type="EMBL" id="SEF48464.1"/>
    </source>
</evidence>
<feature type="transmembrane region" description="Helical" evidence="1">
    <location>
        <begin position="43"/>
        <end position="69"/>
    </location>
</feature>
<evidence type="ECO:0000256" key="1">
    <source>
        <dbReference type="SAM" id="Phobius"/>
    </source>
</evidence>
<sequence length="228" mass="24645">MSDAALQTALALYLGHLLADYVFQTDAMVAYKKDAKVIGTHIGIVALCSLATLGGSLLVVLIVSVLHLLIDLAKIHLVRGGFGSYTVDQIAHLLSILFVASTFPLAFETGIWGQLPDFIWPWVAATCGIFLTTFAGYYGVDLALNKPHRPHRSGQLVGITERLAILVLGLEGWLIAAPVLLIIKLTANNNRLRDATTGKITNFVRGSLVSFSWGIGATLVTLYFRNNL</sequence>
<feature type="transmembrane region" description="Helical" evidence="1">
    <location>
        <begin position="90"/>
        <end position="107"/>
    </location>
</feature>
<dbReference type="AlphaFoldDB" id="A0A1H5SDH5"/>
<name>A0A1H5SDH5_9RHOB</name>
<dbReference type="Proteomes" id="UP000236752">
    <property type="component" value="Unassembled WGS sequence"/>
</dbReference>
<reference evidence="2 3" key="1">
    <citation type="submission" date="2016-10" db="EMBL/GenBank/DDBJ databases">
        <authorList>
            <person name="de Groot N.N."/>
        </authorList>
    </citation>
    <scope>NUCLEOTIDE SEQUENCE [LARGE SCALE GENOMIC DNA]</scope>
    <source>
        <strain evidence="2 3">DSM 26915</strain>
    </source>
</reference>
<accession>A0A1H5SDH5</accession>
<dbReference type="RefSeq" id="WP_268810614.1">
    <property type="nucleotide sequence ID" value="NZ_FNUZ01000001.1"/>
</dbReference>
<feature type="transmembrane region" description="Helical" evidence="1">
    <location>
        <begin position="119"/>
        <end position="142"/>
    </location>
</feature>
<feature type="transmembrane region" description="Helical" evidence="1">
    <location>
        <begin position="163"/>
        <end position="183"/>
    </location>
</feature>
<dbReference type="Pfam" id="PF11750">
    <property type="entry name" value="DUF3307"/>
    <property type="match status" value="1"/>
</dbReference>
<proteinExistence type="predicted"/>
<evidence type="ECO:0000313" key="3">
    <source>
        <dbReference type="Proteomes" id="UP000236752"/>
    </source>
</evidence>